<dbReference type="InterPro" id="IPR029044">
    <property type="entry name" value="Nucleotide-diphossugar_trans"/>
</dbReference>
<evidence type="ECO:0000313" key="9">
    <source>
        <dbReference type="Proteomes" id="UP001154282"/>
    </source>
</evidence>
<proteinExistence type="inferred from homology"/>
<evidence type="ECO:0000256" key="6">
    <source>
        <dbReference type="ARBA" id="ARBA00022968"/>
    </source>
</evidence>
<dbReference type="PANTHER" id="PTHR13778:SF54">
    <property type="entry name" value="GALACTURONOSYLTRANSFERASE-LIKE 4-RELATED"/>
    <property type="match status" value="1"/>
</dbReference>
<name>A0AAV0P771_9ROSI</name>
<dbReference type="Pfam" id="PF01501">
    <property type="entry name" value="Glyco_transf_8"/>
    <property type="match status" value="1"/>
</dbReference>
<keyword evidence="6" id="KW-0735">Signal-anchor</keyword>
<dbReference type="PANTHER" id="PTHR13778">
    <property type="entry name" value="GLYCOSYLTRANSFERASE 8 DOMAIN-CONTAINING PROTEIN"/>
    <property type="match status" value="1"/>
</dbReference>
<accession>A0AAV0P771</accession>
<keyword evidence="9" id="KW-1185">Reference proteome</keyword>
<evidence type="ECO:0000256" key="7">
    <source>
        <dbReference type="RuleBase" id="RU362027"/>
    </source>
</evidence>
<keyword evidence="4" id="KW-0328">Glycosyltransferase</keyword>
<dbReference type="GO" id="GO:0016757">
    <property type="term" value="F:glycosyltransferase activity"/>
    <property type="evidence" value="ECO:0007669"/>
    <property type="project" value="UniProtKB-KW"/>
</dbReference>
<evidence type="ECO:0000256" key="4">
    <source>
        <dbReference type="ARBA" id="ARBA00022676"/>
    </source>
</evidence>
<comment type="similarity">
    <text evidence="3 7">Belongs to the glycosyltransferase 8 family.</text>
</comment>
<dbReference type="AlphaFoldDB" id="A0AAV0P771"/>
<protein>
    <recommendedName>
        <fullName evidence="7">Hexosyltransferase</fullName>
        <ecNumber evidence="7">2.4.1.-</ecNumber>
    </recommendedName>
</protein>
<organism evidence="8 9">
    <name type="scientific">Linum tenue</name>
    <dbReference type="NCBI Taxonomy" id="586396"/>
    <lineage>
        <taxon>Eukaryota</taxon>
        <taxon>Viridiplantae</taxon>
        <taxon>Streptophyta</taxon>
        <taxon>Embryophyta</taxon>
        <taxon>Tracheophyta</taxon>
        <taxon>Spermatophyta</taxon>
        <taxon>Magnoliopsida</taxon>
        <taxon>eudicotyledons</taxon>
        <taxon>Gunneridae</taxon>
        <taxon>Pentapetalae</taxon>
        <taxon>rosids</taxon>
        <taxon>fabids</taxon>
        <taxon>Malpighiales</taxon>
        <taxon>Linaceae</taxon>
        <taxon>Linum</taxon>
    </lineage>
</organism>
<evidence type="ECO:0000256" key="3">
    <source>
        <dbReference type="ARBA" id="ARBA00006351"/>
    </source>
</evidence>
<evidence type="ECO:0000256" key="2">
    <source>
        <dbReference type="ARBA" id="ARBA00004877"/>
    </source>
</evidence>
<dbReference type="Gene3D" id="3.90.550.10">
    <property type="entry name" value="Spore Coat Polysaccharide Biosynthesis Protein SpsA, Chain A"/>
    <property type="match status" value="1"/>
</dbReference>
<dbReference type="EMBL" id="CAMGYJ010000008">
    <property type="protein sequence ID" value="CAI0466487.1"/>
    <property type="molecule type" value="Genomic_DNA"/>
</dbReference>
<comment type="pathway">
    <text evidence="2">Glycan metabolism; pectin biosynthesis.</text>
</comment>
<reference evidence="8" key="1">
    <citation type="submission" date="2022-08" db="EMBL/GenBank/DDBJ databases">
        <authorList>
            <person name="Gutierrez-Valencia J."/>
        </authorList>
    </citation>
    <scope>NUCLEOTIDE SEQUENCE</scope>
</reference>
<comment type="subcellular location">
    <subcellularLocation>
        <location evidence="1">Membrane</location>
        <topology evidence="1">Single-pass type II membrane protein</topology>
    </subcellularLocation>
</comment>
<comment type="caution">
    <text evidence="8">The sequence shown here is derived from an EMBL/GenBank/DDBJ whole genome shotgun (WGS) entry which is preliminary data.</text>
</comment>
<keyword evidence="6" id="KW-0812">Transmembrane</keyword>
<dbReference type="InterPro" id="IPR002495">
    <property type="entry name" value="Glyco_trans_8"/>
</dbReference>
<gene>
    <name evidence="8" type="ORF">LITE_LOCUS37049</name>
</gene>
<evidence type="ECO:0000256" key="1">
    <source>
        <dbReference type="ARBA" id="ARBA00004606"/>
    </source>
</evidence>
<dbReference type="SUPFAM" id="SSF53448">
    <property type="entry name" value="Nucleotide-diphospho-sugar transferases"/>
    <property type="match status" value="1"/>
</dbReference>
<dbReference type="GO" id="GO:0016020">
    <property type="term" value="C:membrane"/>
    <property type="evidence" value="ECO:0007669"/>
    <property type="project" value="UniProtKB-SubCell"/>
</dbReference>
<evidence type="ECO:0000313" key="8">
    <source>
        <dbReference type="EMBL" id="CAI0466487.1"/>
    </source>
</evidence>
<dbReference type="InterPro" id="IPR050748">
    <property type="entry name" value="Glycosyltrans_8_dom-fam"/>
</dbReference>
<sequence length="97" mass="11198">MAVQKRERIYHLGSLPPFLLVLAGNIKAVDHRWNQHGLGGDNFEGRCRNLHPGPISLLHWSGKGKPWLRLDSRKPCIVDYLWAPYDLYRSSKHALEE</sequence>
<evidence type="ECO:0000256" key="5">
    <source>
        <dbReference type="ARBA" id="ARBA00022679"/>
    </source>
</evidence>
<keyword evidence="5" id="KW-0808">Transferase</keyword>
<dbReference type="EC" id="2.4.1.-" evidence="7"/>
<dbReference type="GO" id="GO:0005794">
    <property type="term" value="C:Golgi apparatus"/>
    <property type="evidence" value="ECO:0007669"/>
    <property type="project" value="TreeGrafter"/>
</dbReference>
<dbReference type="Proteomes" id="UP001154282">
    <property type="component" value="Unassembled WGS sequence"/>
</dbReference>